<feature type="domain" description="3-keto-alpha-glucoside-1,2-lyase/3-keto-2-hydroxy-glucal hydratase" evidence="3">
    <location>
        <begin position="152"/>
        <end position="325"/>
    </location>
</feature>
<dbReference type="EMBL" id="ANOG01000593">
    <property type="protein sequence ID" value="EMI18958.1"/>
    <property type="molecule type" value="Genomic_DNA"/>
</dbReference>
<comment type="caution">
    <text evidence="4">The sequence shown here is derived from an EMBL/GenBank/DDBJ whole genome shotgun (WGS) entry which is preliminary data.</text>
</comment>
<organism evidence="4 5">
    <name type="scientific">Rhodopirellula maiorica SM1</name>
    <dbReference type="NCBI Taxonomy" id="1265738"/>
    <lineage>
        <taxon>Bacteria</taxon>
        <taxon>Pseudomonadati</taxon>
        <taxon>Planctomycetota</taxon>
        <taxon>Planctomycetia</taxon>
        <taxon>Pirellulales</taxon>
        <taxon>Pirellulaceae</taxon>
        <taxon>Novipirellula</taxon>
    </lineage>
</organism>
<protein>
    <submittedName>
        <fullName evidence="4">Large multifunctional protein-glycosyl hydrolase</fullName>
    </submittedName>
</protein>
<name>M5RI19_9BACT</name>
<evidence type="ECO:0000313" key="5">
    <source>
        <dbReference type="Proteomes" id="UP000011991"/>
    </source>
</evidence>
<accession>M5RI19</accession>
<feature type="signal peptide" evidence="2">
    <location>
        <begin position="1"/>
        <end position="21"/>
    </location>
</feature>
<dbReference type="Gene3D" id="2.60.120.560">
    <property type="entry name" value="Exo-inulinase, domain 1"/>
    <property type="match status" value="1"/>
</dbReference>
<keyword evidence="5" id="KW-1185">Reference proteome</keyword>
<evidence type="ECO:0000256" key="1">
    <source>
        <dbReference type="SAM" id="MobiDB-lite"/>
    </source>
</evidence>
<feature type="chain" id="PRO_5004070725" evidence="2">
    <location>
        <begin position="22"/>
        <end position="335"/>
    </location>
</feature>
<reference evidence="4 5" key="1">
    <citation type="journal article" date="2013" name="Mar. Genomics">
        <title>Expression of sulfatases in Rhodopirellula baltica and the diversity of sulfatases in the genus Rhodopirellula.</title>
        <authorList>
            <person name="Wegner C.E."/>
            <person name="Richter-Heitmann T."/>
            <person name="Klindworth A."/>
            <person name="Klockow C."/>
            <person name="Richter M."/>
            <person name="Achstetter T."/>
            <person name="Glockner F.O."/>
            <person name="Harder J."/>
        </authorList>
    </citation>
    <scope>NUCLEOTIDE SEQUENCE [LARGE SCALE GENOMIC DNA]</scope>
    <source>
        <strain evidence="4 5">SM1</strain>
    </source>
</reference>
<evidence type="ECO:0000259" key="3">
    <source>
        <dbReference type="Pfam" id="PF06439"/>
    </source>
</evidence>
<keyword evidence="2" id="KW-0732">Signal</keyword>
<sequence length="335" mass="36539">MTKQIFFSPLIVLLLVTAAAAAPPQSFVGDWALQMDNGDAGWLTIDQRGDDWSAELWTVGQPKAVNDIAYTDGKLVFKRQCRIGDAEYPGGPPTGPRVPCDFVAIVDGNKIKITMTAAAGDANRTANHRGKRLPPLPSRPDLSQVTFGLPMELFNGVDLTGWTLSNPAQKNGWKAINGELVNESPKETFEPFSRYGNLRTLRTFGDGKLTLQFNVPAKGNSGVYVRGAYEAQVTDRDSRMQGIQGVGAIFGRIKPTKNAGKPGGQWQQYEITIVDRHATVVLNGETVIDNQPIRGNTNGAFQADVLNPGPLYLQGDHTAVRYRNIIFQPVTENES</sequence>
<evidence type="ECO:0000256" key="2">
    <source>
        <dbReference type="SAM" id="SignalP"/>
    </source>
</evidence>
<dbReference type="RefSeq" id="WP_008699753.1">
    <property type="nucleotide sequence ID" value="NZ_ANOG01000593.1"/>
</dbReference>
<dbReference type="GO" id="GO:0016787">
    <property type="term" value="F:hydrolase activity"/>
    <property type="evidence" value="ECO:0007669"/>
    <property type="project" value="UniProtKB-KW"/>
</dbReference>
<keyword evidence="4" id="KW-0378">Hydrolase</keyword>
<dbReference type="Proteomes" id="UP000011991">
    <property type="component" value="Unassembled WGS sequence"/>
</dbReference>
<gene>
    <name evidence="4" type="ORF">RMSM_04129</name>
</gene>
<dbReference type="OrthoDB" id="259356at2"/>
<feature type="region of interest" description="Disordered" evidence="1">
    <location>
        <begin position="122"/>
        <end position="141"/>
    </location>
</feature>
<dbReference type="AlphaFoldDB" id="M5RI19"/>
<proteinExistence type="predicted"/>
<dbReference type="InterPro" id="IPR010496">
    <property type="entry name" value="AL/BT2_dom"/>
</dbReference>
<dbReference type="Pfam" id="PF06439">
    <property type="entry name" value="3keto-disac_hyd"/>
    <property type="match status" value="1"/>
</dbReference>
<evidence type="ECO:0000313" key="4">
    <source>
        <dbReference type="EMBL" id="EMI18958.1"/>
    </source>
</evidence>
<dbReference type="PATRIC" id="fig|1265738.3.peg.4134"/>